<comment type="caution">
    <text evidence="10">The sequence shown here is derived from an EMBL/GenBank/DDBJ whole genome shotgun (WGS) entry which is preliminary data.</text>
</comment>
<dbReference type="EMBL" id="JAUSVR010000009">
    <property type="protein sequence ID" value="MDQ0512081.1"/>
    <property type="molecule type" value="Genomic_DNA"/>
</dbReference>
<reference evidence="10 11" key="1">
    <citation type="submission" date="2023-07" db="EMBL/GenBank/DDBJ databases">
        <title>Genomic Encyclopedia of Type Strains, Phase IV (KMG-IV): sequencing the most valuable type-strain genomes for metagenomic binning, comparative biology and taxonomic classification.</title>
        <authorList>
            <person name="Goeker M."/>
        </authorList>
    </citation>
    <scope>NUCLEOTIDE SEQUENCE [LARGE SCALE GENOMIC DNA]</scope>
    <source>
        <strain evidence="10 11">DSM 15561</strain>
    </source>
</reference>
<evidence type="ECO:0000259" key="7">
    <source>
        <dbReference type="PROSITE" id="PS50109"/>
    </source>
</evidence>
<comment type="catalytic activity">
    <reaction evidence="1">
        <text>ATP + protein L-histidine = ADP + protein N-phospho-L-histidine.</text>
        <dbReference type="EC" id="2.7.13.3"/>
    </reaction>
</comment>
<evidence type="ECO:0000256" key="2">
    <source>
        <dbReference type="ARBA" id="ARBA00012438"/>
    </source>
</evidence>
<keyword evidence="11" id="KW-1185">Reference proteome</keyword>
<dbReference type="InterPro" id="IPR003661">
    <property type="entry name" value="HisK_dim/P_dom"/>
</dbReference>
<keyword evidence="6" id="KW-0812">Transmembrane</keyword>
<evidence type="ECO:0000256" key="3">
    <source>
        <dbReference type="ARBA" id="ARBA00022553"/>
    </source>
</evidence>
<dbReference type="SMART" id="SM00086">
    <property type="entry name" value="PAC"/>
    <property type="match status" value="4"/>
</dbReference>
<dbReference type="Gene3D" id="3.30.450.20">
    <property type="entry name" value="PAS domain"/>
    <property type="match status" value="4"/>
</dbReference>
<protein>
    <recommendedName>
        <fullName evidence="2">histidine kinase</fullName>
        <ecNumber evidence="2">2.7.13.3</ecNumber>
    </recommendedName>
</protein>
<dbReference type="InterPro" id="IPR052162">
    <property type="entry name" value="Sensor_kinase/Photoreceptor"/>
</dbReference>
<keyword evidence="5" id="KW-0418">Kinase</keyword>
<evidence type="ECO:0000259" key="9">
    <source>
        <dbReference type="PROSITE" id="PS50113"/>
    </source>
</evidence>
<dbReference type="InterPro" id="IPR035965">
    <property type="entry name" value="PAS-like_dom_sf"/>
</dbReference>
<dbReference type="PANTHER" id="PTHR43304:SF1">
    <property type="entry name" value="PAC DOMAIN-CONTAINING PROTEIN"/>
    <property type="match status" value="1"/>
</dbReference>
<dbReference type="InterPro" id="IPR036890">
    <property type="entry name" value="HATPase_C_sf"/>
</dbReference>
<evidence type="ECO:0000313" key="11">
    <source>
        <dbReference type="Proteomes" id="UP001235094"/>
    </source>
</evidence>
<dbReference type="PROSITE" id="PS50113">
    <property type="entry name" value="PAC"/>
    <property type="match status" value="3"/>
</dbReference>
<dbReference type="Pfam" id="PF02518">
    <property type="entry name" value="HATPase_c"/>
    <property type="match status" value="1"/>
</dbReference>
<dbReference type="InterPro" id="IPR000700">
    <property type="entry name" value="PAS-assoc_C"/>
</dbReference>
<dbReference type="CDD" id="cd00130">
    <property type="entry name" value="PAS"/>
    <property type="match status" value="3"/>
</dbReference>
<organism evidence="10 11">
    <name type="scientific">Ancylobacter amanitiformis</name>
    <dbReference type="NCBI Taxonomy" id="217069"/>
    <lineage>
        <taxon>Bacteria</taxon>
        <taxon>Pseudomonadati</taxon>
        <taxon>Pseudomonadota</taxon>
        <taxon>Alphaproteobacteria</taxon>
        <taxon>Hyphomicrobiales</taxon>
        <taxon>Xanthobacteraceae</taxon>
        <taxon>Ancylobacter</taxon>
    </lineage>
</organism>
<dbReference type="InterPro" id="IPR004358">
    <property type="entry name" value="Sig_transdc_His_kin-like_C"/>
</dbReference>
<sequence>MAISRPVCLALAVLACAAGMVAGWRLYLPLGLAPVVAVLFLRVASQWLLPLLGVATAGLAVSLLATNEGEGSLPDEGMNYGGCFALVLSLGGVLAAHRMLGMARAAPDRASRTLTEEAAPGEPAGAPLLHPDDRLASTLASARAFWTGVPQVMRYRQRQPDGSYRWFRTRSVPSYEAVVEISDLETVREEPMTHSPTFASPTADTVQAARTVEDLFGNGWAFDAAGAWIYLPLFAQTTLGLTPDDLNASLRDGDISWKLLLHPDEYEAVAIRWRHSLETGAPFRAEFRIRRANGVYAWAKTAAKPFLDTEGHIAGWFGTSIDIDLPKKTEAALRAKEFQLRQLIEAVPTMIWSTTASGTPTYANQRFIDTTGASLADITAPDGSASLSVIHPEDRQAARDAFGRSMLQGIPYAATYRQLRADGSYRWTATRAEPLRDEAGVIHQWYGVSVDIHERVVAEMSLRESEHAHRQLVETLPALIYCATPEGKPTYRSEKLRDYLGFGLTDKDDAERTRLENTLDAIIHPDDLAAVKERYAHALSTGEPYQMKHRLRRFDGVYRWVETRAAAMRNAEGTIVQWNGICLEIEDQVRAQEDLRLAQDNLARASQAASLAELSASIAHEVNQPLAAIVANSHTCLRWLRAEPPNHPRAMITAERIIRDSNAAADVVSRIRALFKQSVQPRTSTALPSVIGEARRLLTEEATRRRIRLHVDIEDGLPRVVFDRVQLQQVLINLLRNAMEAMEAAEGDKVVGIRVHRAEGDVQVRVSDLGAGVAFPDRIFEPFFTTKESGMGMGLAICRSIVESHGGRLWIESNEPRGAIFVFTLPVETDVAA</sequence>
<feature type="domain" description="PAC" evidence="9">
    <location>
        <begin position="545"/>
        <end position="597"/>
    </location>
</feature>
<dbReference type="PROSITE" id="PS51257">
    <property type="entry name" value="PROKAR_LIPOPROTEIN"/>
    <property type="match status" value="1"/>
</dbReference>
<evidence type="ECO:0000259" key="8">
    <source>
        <dbReference type="PROSITE" id="PS50112"/>
    </source>
</evidence>
<accession>A0ABU0LTP6</accession>
<dbReference type="EC" id="2.7.13.3" evidence="2"/>
<dbReference type="PROSITE" id="PS50112">
    <property type="entry name" value="PAS"/>
    <property type="match status" value="2"/>
</dbReference>
<dbReference type="SMART" id="SM00387">
    <property type="entry name" value="HATPase_c"/>
    <property type="match status" value="1"/>
</dbReference>
<evidence type="ECO:0000256" key="5">
    <source>
        <dbReference type="ARBA" id="ARBA00022777"/>
    </source>
</evidence>
<evidence type="ECO:0000256" key="4">
    <source>
        <dbReference type="ARBA" id="ARBA00022679"/>
    </source>
</evidence>
<name>A0ABU0LTP6_9HYPH</name>
<evidence type="ECO:0000313" key="10">
    <source>
        <dbReference type="EMBL" id="MDQ0512081.1"/>
    </source>
</evidence>
<dbReference type="SMART" id="SM00091">
    <property type="entry name" value="PAS"/>
    <property type="match status" value="2"/>
</dbReference>
<dbReference type="InterPro" id="IPR003594">
    <property type="entry name" value="HATPase_dom"/>
</dbReference>
<evidence type="ECO:0000256" key="6">
    <source>
        <dbReference type="SAM" id="Phobius"/>
    </source>
</evidence>
<dbReference type="SUPFAM" id="SSF55785">
    <property type="entry name" value="PYP-like sensor domain (PAS domain)"/>
    <property type="match status" value="4"/>
</dbReference>
<feature type="transmembrane region" description="Helical" evidence="6">
    <location>
        <begin position="78"/>
        <end position="100"/>
    </location>
</feature>
<feature type="domain" description="PAS" evidence="8">
    <location>
        <begin position="336"/>
        <end position="409"/>
    </location>
</feature>
<dbReference type="InterPro" id="IPR005467">
    <property type="entry name" value="His_kinase_dom"/>
</dbReference>
<proteinExistence type="predicted"/>
<feature type="transmembrane region" description="Helical" evidence="6">
    <location>
        <begin position="47"/>
        <end position="66"/>
    </location>
</feature>
<keyword evidence="6" id="KW-1133">Transmembrane helix</keyword>
<dbReference type="NCBIfam" id="TIGR00229">
    <property type="entry name" value="sensory_box"/>
    <property type="match status" value="3"/>
</dbReference>
<dbReference type="InterPro" id="IPR001610">
    <property type="entry name" value="PAC"/>
</dbReference>
<evidence type="ECO:0000256" key="1">
    <source>
        <dbReference type="ARBA" id="ARBA00000085"/>
    </source>
</evidence>
<dbReference type="SUPFAM" id="SSF55874">
    <property type="entry name" value="ATPase domain of HSP90 chaperone/DNA topoisomerase II/histidine kinase"/>
    <property type="match status" value="1"/>
</dbReference>
<dbReference type="SMART" id="SM00388">
    <property type="entry name" value="HisKA"/>
    <property type="match status" value="1"/>
</dbReference>
<dbReference type="CDD" id="cd00082">
    <property type="entry name" value="HisKA"/>
    <property type="match status" value="1"/>
</dbReference>
<feature type="domain" description="PAC" evidence="9">
    <location>
        <begin position="412"/>
        <end position="464"/>
    </location>
</feature>
<gene>
    <name evidence="10" type="ORF">QOZ99_002981</name>
</gene>
<dbReference type="InterPro" id="IPR036097">
    <property type="entry name" value="HisK_dim/P_sf"/>
</dbReference>
<dbReference type="Gene3D" id="1.10.287.130">
    <property type="match status" value="1"/>
</dbReference>
<dbReference type="Pfam" id="PF08447">
    <property type="entry name" value="PAS_3"/>
    <property type="match status" value="3"/>
</dbReference>
<feature type="domain" description="PAC" evidence="9">
    <location>
        <begin position="283"/>
        <end position="335"/>
    </location>
</feature>
<feature type="domain" description="PAS" evidence="8">
    <location>
        <begin position="465"/>
        <end position="542"/>
    </location>
</feature>
<dbReference type="RefSeq" id="WP_306890754.1">
    <property type="nucleotide sequence ID" value="NZ_JAUSVR010000009.1"/>
</dbReference>
<feature type="domain" description="Histidine kinase" evidence="7">
    <location>
        <begin position="617"/>
        <end position="829"/>
    </location>
</feature>
<dbReference type="SUPFAM" id="SSF47384">
    <property type="entry name" value="Homodimeric domain of signal transducing histidine kinase"/>
    <property type="match status" value="1"/>
</dbReference>
<dbReference type="PANTHER" id="PTHR43304">
    <property type="entry name" value="PHYTOCHROME-LIKE PROTEIN CPH1"/>
    <property type="match status" value="1"/>
</dbReference>
<keyword evidence="4" id="KW-0808">Transferase</keyword>
<keyword evidence="3" id="KW-0597">Phosphoprotein</keyword>
<dbReference type="Gene3D" id="3.30.565.10">
    <property type="entry name" value="Histidine kinase-like ATPase, C-terminal domain"/>
    <property type="match status" value="1"/>
</dbReference>
<dbReference type="PRINTS" id="PR00344">
    <property type="entry name" value="BCTRLSENSOR"/>
</dbReference>
<dbReference type="Proteomes" id="UP001235094">
    <property type="component" value="Unassembled WGS sequence"/>
</dbReference>
<dbReference type="PROSITE" id="PS50109">
    <property type="entry name" value="HIS_KIN"/>
    <property type="match status" value="1"/>
</dbReference>
<keyword evidence="6" id="KW-0472">Membrane</keyword>
<dbReference type="InterPro" id="IPR000014">
    <property type="entry name" value="PAS"/>
</dbReference>
<dbReference type="InterPro" id="IPR013655">
    <property type="entry name" value="PAS_fold_3"/>
</dbReference>